<dbReference type="PANTHER" id="PTHR33154">
    <property type="entry name" value="TRANSCRIPTIONAL REGULATOR, ARSR FAMILY"/>
    <property type="match status" value="1"/>
</dbReference>
<organism evidence="5 6">
    <name type="scientific">Peribacillus simplex</name>
    <dbReference type="NCBI Taxonomy" id="1478"/>
    <lineage>
        <taxon>Bacteria</taxon>
        <taxon>Bacillati</taxon>
        <taxon>Bacillota</taxon>
        <taxon>Bacilli</taxon>
        <taxon>Bacillales</taxon>
        <taxon>Bacillaceae</taxon>
        <taxon>Peribacillus</taxon>
    </lineage>
</organism>
<evidence type="ECO:0000256" key="2">
    <source>
        <dbReference type="ARBA" id="ARBA00023125"/>
    </source>
</evidence>
<dbReference type="InterPro" id="IPR036388">
    <property type="entry name" value="WH-like_DNA-bd_sf"/>
</dbReference>
<dbReference type="RefSeq" id="WP_230303186.1">
    <property type="nucleotide sequence ID" value="NZ_CAKKMG010000069.1"/>
</dbReference>
<accession>A0A9W4PJ33</accession>
<keyword evidence="2" id="KW-0238">DNA-binding</keyword>
<dbReference type="GO" id="GO:0003677">
    <property type="term" value="F:DNA binding"/>
    <property type="evidence" value="ECO:0007669"/>
    <property type="project" value="UniProtKB-KW"/>
</dbReference>
<name>A0A9W4PJ33_9BACI</name>
<dbReference type="InterPro" id="IPR051081">
    <property type="entry name" value="HTH_MetalResp_TranReg"/>
</dbReference>
<dbReference type="GO" id="GO:0003700">
    <property type="term" value="F:DNA-binding transcription factor activity"/>
    <property type="evidence" value="ECO:0007669"/>
    <property type="project" value="InterPro"/>
</dbReference>
<comment type="caution">
    <text evidence="5">The sequence shown here is derived from an EMBL/GenBank/DDBJ whole genome shotgun (WGS) entry which is preliminary data.</text>
</comment>
<proteinExistence type="predicted"/>
<dbReference type="SMART" id="SM00418">
    <property type="entry name" value="HTH_ARSR"/>
    <property type="match status" value="1"/>
</dbReference>
<dbReference type="InterPro" id="IPR036390">
    <property type="entry name" value="WH_DNA-bd_sf"/>
</dbReference>
<dbReference type="CDD" id="cd00090">
    <property type="entry name" value="HTH_ARSR"/>
    <property type="match status" value="1"/>
</dbReference>
<dbReference type="Gene3D" id="1.10.10.10">
    <property type="entry name" value="Winged helix-like DNA-binding domain superfamily/Winged helix DNA-binding domain"/>
    <property type="match status" value="1"/>
</dbReference>
<gene>
    <name evidence="5" type="primary">arsR1_2</name>
    <name evidence="5" type="ORF">SRABI133_03813</name>
</gene>
<evidence type="ECO:0000259" key="4">
    <source>
        <dbReference type="PROSITE" id="PS50987"/>
    </source>
</evidence>
<dbReference type="Proteomes" id="UP000789326">
    <property type="component" value="Unassembled WGS sequence"/>
</dbReference>
<dbReference type="Pfam" id="PF01022">
    <property type="entry name" value="HTH_5"/>
    <property type="match status" value="1"/>
</dbReference>
<protein>
    <submittedName>
        <fullName evidence="5">Arsenic resistance transcriptional regulator ArsR1</fullName>
    </submittedName>
</protein>
<keyword evidence="3" id="KW-0804">Transcription</keyword>
<dbReference type="AlphaFoldDB" id="A0A9W4PJ33"/>
<feature type="domain" description="HTH arsR-type" evidence="4">
    <location>
        <begin position="1"/>
        <end position="103"/>
    </location>
</feature>
<evidence type="ECO:0000313" key="5">
    <source>
        <dbReference type="EMBL" id="CAH0276397.1"/>
    </source>
</evidence>
<dbReference type="SUPFAM" id="SSF46785">
    <property type="entry name" value="Winged helix' DNA-binding domain"/>
    <property type="match status" value="1"/>
</dbReference>
<keyword evidence="1" id="KW-0805">Transcription regulation</keyword>
<evidence type="ECO:0000256" key="1">
    <source>
        <dbReference type="ARBA" id="ARBA00023015"/>
    </source>
</evidence>
<dbReference type="InterPro" id="IPR011991">
    <property type="entry name" value="ArsR-like_HTH"/>
</dbReference>
<sequence>MDELKVLKALSNETRLQIFKWLKEPTANFEPQSHSLSTNNFIGGVCVASIKKKVGLSQSTVSNYLSLLHESGLLEAKNIGQWTYYRRNQEAVEKLADWIKIDL</sequence>
<dbReference type="PROSITE" id="PS50987">
    <property type="entry name" value="HTH_ARSR_2"/>
    <property type="match status" value="1"/>
</dbReference>
<evidence type="ECO:0000313" key="6">
    <source>
        <dbReference type="Proteomes" id="UP000789326"/>
    </source>
</evidence>
<dbReference type="InterPro" id="IPR001845">
    <property type="entry name" value="HTH_ArsR_DNA-bd_dom"/>
</dbReference>
<dbReference type="EMBL" id="CAKKMG010000069">
    <property type="protein sequence ID" value="CAH0276397.1"/>
    <property type="molecule type" value="Genomic_DNA"/>
</dbReference>
<evidence type="ECO:0000256" key="3">
    <source>
        <dbReference type="ARBA" id="ARBA00023163"/>
    </source>
</evidence>
<dbReference type="PANTHER" id="PTHR33154:SF33">
    <property type="entry name" value="TRANSCRIPTIONAL REPRESSOR SDPR"/>
    <property type="match status" value="1"/>
</dbReference>
<reference evidence="5" key="1">
    <citation type="submission" date="2021-11" db="EMBL/GenBank/DDBJ databases">
        <authorList>
            <person name="Bulgarelli D."/>
        </authorList>
    </citation>
    <scope>NUCLEOTIDE SEQUENCE</scope>
    <source>
        <strain evidence="5">Bi133</strain>
    </source>
</reference>